<dbReference type="AlphaFoldDB" id="Q3SR76"/>
<dbReference type="STRING" id="323098.Nwi_1955"/>
<evidence type="ECO:0000313" key="1">
    <source>
        <dbReference type="EMBL" id="ABA05215.1"/>
    </source>
</evidence>
<reference evidence="1 2" key="1">
    <citation type="journal article" date="2006" name="Appl. Environ. Microbiol.">
        <title>Genome sequence of the chemolithoautotrophic nitrite-oxidizing bacterium Nitrobacter winogradskyi Nb-255.</title>
        <authorList>
            <person name="Starkenburg S.R."/>
            <person name="Chain P.S."/>
            <person name="Sayavedra-Soto L.A."/>
            <person name="Hauser L."/>
            <person name="Land M.L."/>
            <person name="Larimer F.W."/>
            <person name="Malfatti S.A."/>
            <person name="Klotz M.G."/>
            <person name="Bottomley P.J."/>
            <person name="Arp D.J."/>
            <person name="Hickey W.J."/>
        </authorList>
    </citation>
    <scope>NUCLEOTIDE SEQUENCE [LARGE SCALE GENOMIC DNA]</scope>
    <source>
        <strain evidence="2">ATCC 25391 / DSM 10237 / CIP 104748 / NCIMB 11846 / Nb-255</strain>
    </source>
</reference>
<dbReference type="eggNOG" id="COG1630">
    <property type="taxonomic scope" value="Bacteria"/>
</dbReference>
<evidence type="ECO:0008006" key="3">
    <source>
        <dbReference type="Google" id="ProtNLM"/>
    </source>
</evidence>
<dbReference type="Proteomes" id="UP000002531">
    <property type="component" value="Chromosome"/>
</dbReference>
<evidence type="ECO:0000313" key="2">
    <source>
        <dbReference type="Proteomes" id="UP000002531"/>
    </source>
</evidence>
<protein>
    <recommendedName>
        <fullName evidence="3">NurA domain-containing protein</fullName>
    </recommendedName>
</protein>
<proteinExistence type="predicted"/>
<keyword evidence="2" id="KW-1185">Reference proteome</keyword>
<name>Q3SR76_NITWN</name>
<sequence>MLEPASQTALRDEIARQIKEDQAVLTQLRAEVRPLVSQTRRISPRSATSISLVAADGGNNQLRFDPFLVQLVRVVDSSNNEYCLEAVSPTMSVSALSARQFSDPERPTALGRMMQYLGVEELSKLSHMIRPDDSGRPNSPSWVQVYRELVEWAILFAIVREKDFATDTLIVFDGFLRSKVFAKDLFQRYREGIQEGIDRHLKSNRRRVYLVGVAKHSKVLSRYRLSMALEGVMRSPFPCYVEIPRELEEKAYLWSEYARGDDSVTEGGEINKFVGGKMFFVKFGSGPRDPVWPIDIFLSQSTDHATIFGYLLNDAVEGFPVPLYPRSLQKAHENAALVDFDMDILQDMIFSGLRTTLGTEAPALDVFRLQDADPASRRYE</sequence>
<gene>
    <name evidence="1" type="ordered locus">Nwi_1955</name>
</gene>
<accession>Q3SR76</accession>
<organism evidence="1 2">
    <name type="scientific">Nitrobacter winogradskyi (strain ATCC 25391 / DSM 10237 / CIP 104748 / NCIMB 11846 / Nb-255)</name>
    <dbReference type="NCBI Taxonomy" id="323098"/>
    <lineage>
        <taxon>Bacteria</taxon>
        <taxon>Pseudomonadati</taxon>
        <taxon>Pseudomonadota</taxon>
        <taxon>Alphaproteobacteria</taxon>
        <taxon>Hyphomicrobiales</taxon>
        <taxon>Nitrobacteraceae</taxon>
        <taxon>Nitrobacter</taxon>
    </lineage>
</organism>
<dbReference type="KEGG" id="nwi:Nwi_1955"/>
<dbReference type="RefSeq" id="WP_011315206.1">
    <property type="nucleotide sequence ID" value="NC_007406.1"/>
</dbReference>
<dbReference type="OrthoDB" id="9147053at2"/>
<dbReference type="EMBL" id="CP000115">
    <property type="protein sequence ID" value="ABA05215.1"/>
    <property type="molecule type" value="Genomic_DNA"/>
</dbReference>
<dbReference type="HOGENOM" id="CLU_716910_0_0_5"/>